<organism evidence="1 2">
    <name type="scientific">Aristaeella lactis</name>
    <dbReference type="NCBI Taxonomy" id="3046383"/>
    <lineage>
        <taxon>Bacteria</taxon>
        <taxon>Bacillati</taxon>
        <taxon>Bacillota</taxon>
        <taxon>Clostridia</taxon>
        <taxon>Eubacteriales</taxon>
        <taxon>Aristaeellaceae</taxon>
        <taxon>Aristaeella</taxon>
    </lineage>
</organism>
<gene>
    <name evidence="1" type="ORF">SAMN06297397_1596</name>
</gene>
<name>A0AC61PL69_9FIRM</name>
<keyword evidence="2" id="KW-1185">Reference proteome</keyword>
<protein>
    <submittedName>
        <fullName evidence="1">Peptidoglycan-binding (PGRP) domain of peptidoglycan hydrolases-containing protein</fullName>
    </submittedName>
</protein>
<sequence>MNKRILNRVIALVLVIMSVFAYASIALADPVPCYITLKYANDKNAPVKVRTGPGKDYPVAAYLTEGTLVYYVSGNGNNLDNWNKIIVPGVEGEYCYIQQKYLTDKKPSTPSEPEQGSANARYGSKNLKKGSKGSKVRVLQQDLKSLGYNIAVDGDFGAKTEKAVKAFQKAHKLTADGIVGPKTRLELYMAIKYR</sequence>
<dbReference type="EMBL" id="FWXZ01000002">
    <property type="protein sequence ID" value="SMC59023.1"/>
    <property type="molecule type" value="Genomic_DNA"/>
</dbReference>
<evidence type="ECO:0000313" key="2">
    <source>
        <dbReference type="Proteomes" id="UP000192328"/>
    </source>
</evidence>
<keyword evidence="1" id="KW-0378">Hydrolase</keyword>
<reference evidence="1" key="1">
    <citation type="submission" date="2017-04" db="EMBL/GenBank/DDBJ databases">
        <authorList>
            <person name="Varghese N."/>
            <person name="Submissions S."/>
        </authorList>
    </citation>
    <scope>NUCLEOTIDE SEQUENCE</scope>
    <source>
        <strain evidence="1">WTE2008</strain>
    </source>
</reference>
<evidence type="ECO:0000313" key="1">
    <source>
        <dbReference type="EMBL" id="SMC59023.1"/>
    </source>
</evidence>
<comment type="caution">
    <text evidence="1">The sequence shown here is derived from an EMBL/GenBank/DDBJ whole genome shotgun (WGS) entry which is preliminary data.</text>
</comment>
<proteinExistence type="predicted"/>
<accession>A0AC61PL69</accession>
<dbReference type="Proteomes" id="UP000192328">
    <property type="component" value="Unassembled WGS sequence"/>
</dbReference>